<feature type="transmembrane region" description="Helical" evidence="1">
    <location>
        <begin position="7"/>
        <end position="32"/>
    </location>
</feature>
<organism evidence="2 3">
    <name type="scientific">Marinimicrobium koreense</name>
    <dbReference type="NCBI Taxonomy" id="306545"/>
    <lineage>
        <taxon>Bacteria</taxon>
        <taxon>Pseudomonadati</taxon>
        <taxon>Pseudomonadota</taxon>
        <taxon>Gammaproteobacteria</taxon>
        <taxon>Cellvibrionales</taxon>
        <taxon>Cellvibrionaceae</taxon>
        <taxon>Marinimicrobium</taxon>
    </lineage>
</organism>
<protein>
    <submittedName>
        <fullName evidence="2">Uncharacterized protein</fullName>
    </submittedName>
</protein>
<reference evidence="2 3" key="1">
    <citation type="submission" date="2018-11" db="EMBL/GenBank/DDBJ databases">
        <title>Genomic Encyclopedia of Type Strains, Phase IV (KMG-IV): sequencing the most valuable type-strain genomes for metagenomic binning, comparative biology and taxonomic classification.</title>
        <authorList>
            <person name="Goeker M."/>
        </authorList>
    </citation>
    <scope>NUCLEOTIDE SEQUENCE [LARGE SCALE GENOMIC DNA]</scope>
    <source>
        <strain evidence="2 3">DSM 16974</strain>
    </source>
</reference>
<evidence type="ECO:0000313" key="3">
    <source>
        <dbReference type="Proteomes" id="UP000273643"/>
    </source>
</evidence>
<evidence type="ECO:0000313" key="2">
    <source>
        <dbReference type="EMBL" id="ROQ18168.1"/>
    </source>
</evidence>
<feature type="transmembrane region" description="Helical" evidence="1">
    <location>
        <begin position="44"/>
        <end position="63"/>
    </location>
</feature>
<gene>
    <name evidence="2" type="ORF">EDC38_3142</name>
</gene>
<sequence>MYGNRVLLIAGRTSFFHVLLMMTLIGGPIVFFSSDLDIPGKLSIFLFFLISLWLVYFLLNILFHRRSLRNTEKLNEFLAKKEVEQGKDVGTYLEGW</sequence>
<proteinExistence type="predicted"/>
<keyword evidence="1" id="KW-1133">Transmembrane helix</keyword>
<accession>A0A3N1NSK0</accession>
<keyword evidence="3" id="KW-1185">Reference proteome</keyword>
<evidence type="ECO:0000256" key="1">
    <source>
        <dbReference type="SAM" id="Phobius"/>
    </source>
</evidence>
<dbReference type="AlphaFoldDB" id="A0A3N1NSK0"/>
<keyword evidence="1" id="KW-0472">Membrane</keyword>
<name>A0A3N1NSK0_9GAMM</name>
<keyword evidence="1" id="KW-0812">Transmembrane</keyword>
<dbReference type="EMBL" id="RJUK01000003">
    <property type="protein sequence ID" value="ROQ18168.1"/>
    <property type="molecule type" value="Genomic_DNA"/>
</dbReference>
<comment type="caution">
    <text evidence="2">The sequence shown here is derived from an EMBL/GenBank/DDBJ whole genome shotgun (WGS) entry which is preliminary data.</text>
</comment>
<dbReference type="Proteomes" id="UP000273643">
    <property type="component" value="Unassembled WGS sequence"/>
</dbReference>